<accession>A0A0L6D0E7</accession>
<evidence type="ECO:0000313" key="5">
    <source>
        <dbReference type="EMBL" id="KNX43178.1"/>
    </source>
</evidence>
<evidence type="ECO:0000256" key="2">
    <source>
        <dbReference type="ARBA" id="ARBA00023136"/>
    </source>
</evidence>
<organism evidence="5 6">
    <name type="scientific">Roseovarius tolerans</name>
    <dbReference type="NCBI Taxonomy" id="74031"/>
    <lineage>
        <taxon>Bacteria</taxon>
        <taxon>Pseudomonadati</taxon>
        <taxon>Pseudomonadota</taxon>
        <taxon>Alphaproteobacteria</taxon>
        <taxon>Rhodobacterales</taxon>
        <taxon>Roseobacteraceae</taxon>
        <taxon>Roseovarius</taxon>
    </lineage>
</organism>
<keyword evidence="2" id="KW-0472">Membrane</keyword>
<dbReference type="PROSITE" id="PS51257">
    <property type="entry name" value="PROKAR_LIPOPROTEIN"/>
    <property type="match status" value="1"/>
</dbReference>
<protein>
    <submittedName>
        <fullName evidence="5">SmpA / OmlA family protein</fullName>
    </submittedName>
</protein>
<feature type="signal peptide" evidence="3">
    <location>
        <begin position="1"/>
        <end position="24"/>
    </location>
</feature>
<dbReference type="EMBL" id="LGVV01000002">
    <property type="protein sequence ID" value="KNX43178.1"/>
    <property type="molecule type" value="Genomic_DNA"/>
</dbReference>
<sequence length="155" mass="16880">MTGTTSRLLRGLVLCGLLTVAACSATYKNHGYVPPADDLQNLIVGVDTRATVDDVVGPPSLSGMSDEGDYYYVRSRKRTWGMFRPQVVERTVLAISFNDDNTIANIETFGLEDGKVVPLTRRVTDSSVVDNGFLRQMLGNLGNINPFANDTEFGS</sequence>
<feature type="domain" description="Outer membrane protein assembly factor BamE" evidence="4">
    <location>
        <begin position="31"/>
        <end position="106"/>
    </location>
</feature>
<dbReference type="Proteomes" id="UP000037046">
    <property type="component" value="Unassembled WGS sequence"/>
</dbReference>
<keyword evidence="1 3" id="KW-0732">Signal</keyword>
<proteinExistence type="predicted"/>
<dbReference type="Pfam" id="PF04355">
    <property type="entry name" value="BamE"/>
    <property type="match status" value="1"/>
</dbReference>
<name>A0A0L6D0E7_9RHOB</name>
<evidence type="ECO:0000256" key="3">
    <source>
        <dbReference type="SAM" id="SignalP"/>
    </source>
</evidence>
<dbReference type="GO" id="GO:0019867">
    <property type="term" value="C:outer membrane"/>
    <property type="evidence" value="ECO:0007669"/>
    <property type="project" value="InterPro"/>
</dbReference>
<reference evidence="6" key="1">
    <citation type="submission" date="2015-07" db="EMBL/GenBank/DDBJ databases">
        <title>Draft Genome Sequence of Roseovarius tolerans EL-164, a producer of N-Acylated Alanine Methyl Esters (NAMEs).</title>
        <authorList>
            <person name="Voget S."/>
            <person name="Bruns H."/>
            <person name="Wagner-Doebler I."/>
            <person name="Schulz S."/>
            <person name="Daniel R."/>
        </authorList>
    </citation>
    <scope>NUCLEOTIDE SEQUENCE [LARGE SCALE GENOMIC DNA]</scope>
    <source>
        <strain evidence="6">EL-164</strain>
    </source>
</reference>
<evidence type="ECO:0000259" key="4">
    <source>
        <dbReference type="Pfam" id="PF04355"/>
    </source>
</evidence>
<evidence type="ECO:0000256" key="1">
    <source>
        <dbReference type="ARBA" id="ARBA00022729"/>
    </source>
</evidence>
<dbReference type="Gene3D" id="3.30.1450.10">
    <property type="match status" value="1"/>
</dbReference>
<comment type="caution">
    <text evidence="5">The sequence shown here is derived from an EMBL/GenBank/DDBJ whole genome shotgun (WGS) entry which is preliminary data.</text>
</comment>
<dbReference type="OrthoDB" id="7203955at2"/>
<dbReference type="STRING" id="74031.SAMN04488077_10810"/>
<keyword evidence="6" id="KW-1185">Reference proteome</keyword>
<dbReference type="PATRIC" id="fig|74031.6.peg.314"/>
<feature type="chain" id="PRO_5005563311" evidence="3">
    <location>
        <begin position="25"/>
        <end position="155"/>
    </location>
</feature>
<evidence type="ECO:0000313" key="6">
    <source>
        <dbReference type="Proteomes" id="UP000037046"/>
    </source>
</evidence>
<dbReference type="RefSeq" id="WP_050661261.1">
    <property type="nucleotide sequence ID" value="NZ_CP118494.1"/>
</dbReference>
<dbReference type="InterPro" id="IPR007450">
    <property type="entry name" value="BamE_dom"/>
</dbReference>
<dbReference type="InterPro" id="IPR037873">
    <property type="entry name" value="BamE-like"/>
</dbReference>
<gene>
    <name evidence="5" type="ORF">ROTO_03070</name>
</gene>
<dbReference type="AlphaFoldDB" id="A0A0L6D0E7"/>